<dbReference type="FunFam" id="3.30.160.60:FF:000384">
    <property type="entry name" value="Zinc finger protein 550"/>
    <property type="match status" value="1"/>
</dbReference>
<feature type="compositionally biased region" description="Gly residues" evidence="11">
    <location>
        <begin position="708"/>
        <end position="725"/>
    </location>
</feature>
<dbReference type="FunFam" id="3.30.160.60:FF:002623">
    <property type="entry name" value="Zinc finger protein 422, related sequence 1"/>
    <property type="match status" value="1"/>
</dbReference>
<keyword evidence="3" id="KW-0597">Phosphoprotein</keyword>
<dbReference type="PROSITE" id="PS50157">
    <property type="entry name" value="ZINC_FINGER_C2H2_2"/>
    <property type="match status" value="7"/>
</dbReference>
<keyword evidence="6 10" id="KW-0863">Zinc-finger</keyword>
<proteinExistence type="inferred from homology"/>
<dbReference type="PANTHER" id="PTHR23226:SF371">
    <property type="entry name" value="ZINC FINGER PROTEIN 112-LIKE PROTEIN"/>
    <property type="match status" value="1"/>
</dbReference>
<feature type="domain" description="C2H2-type" evidence="12">
    <location>
        <begin position="813"/>
        <end position="840"/>
    </location>
</feature>
<dbReference type="AlphaFoldDB" id="A0A8I3S165"/>
<keyword evidence="4" id="KW-0479">Metal-binding</keyword>
<sequence length="922" mass="96450">ERGLRCGGDLPCSQRHPGCWPGPGIRSAEGSSAVRRARGCPGGSGRPGLRPRPTHGGGGGACPRSPGPPRPDHPASLPPGPAPRAPRPWLPWLPCAARRPGSGLRVVRTGRRGDSGSGGPRGGLGDVRPATPRELGGPPGGVFGAPRKEEFVPRKLSSDCRPAAATPRGEKGGTEAAALGHLAVEPAAAGPGPAPRHRGGVLRRPERPGSACGGPGAGALPAGARAAASRSEGEWAPGGGGGGDARPARARASSPRPHRGRRLAPAPPRPRPGPGRGSRVGTPGRRRGLGGAGRGGVHVRAGRRPESVPAGGRSLPQPRRAAPVPSGWPGPPPPPEAGAACPRRPVPASGVLLRPTGSPASPQRQGKPLSRRTGPLLRPSWSRGPGGSGHRGPRRGVREALPPQRSVGVAARSPAPRTSRPSRAPSPESPSAPGSGLGPRTPAPTGPGLAPQRRWCRPCGPAATPGPTRHPGILGPLPAPLGLMGSWPCPGPPQPAMVFVSPGPRCAHLQQAPGKMATLGDGQEPPRVPSPVNLASPGTPGPHHSEARLHLHGRQHGSQDVKTMEVASAWLMPMDSPGCSPEVPSQPLQEEELSDLDLQDVEEVQIGRDTCWPDSEAEPAQAASSPRPRRPEDQVDQAGGALRTLLRSLPRRPKCGDRFGQEASLERPAGHQPPGPAPRPQQSGPWCTTLRAPGASGMAGEPARAAELGGGRDAGPGARQGGPRGGKPHRCEACGKSFKYKSLLLKHQRIHTGEKPYACHECGKRFRGWSGFIQHHRIHTGEKPYECGQCGRAFSHSSHFTQHLRIHNGEKPYKCGECGQAFSQSSNLVRHQRLHTGEKPYACSQCGKAFIWSSVLIEHQRIHTGEKPYECGDCGKAFRGRSHFFRHLRTHTGEKPFACGACGKAFGQSSQLIQHQRVHYRE</sequence>
<reference evidence="13" key="2">
    <citation type="submission" date="2025-08" db="UniProtKB">
        <authorList>
            <consortium name="Ensembl"/>
        </authorList>
    </citation>
    <scope>IDENTIFICATION</scope>
    <source>
        <strain evidence="13">Boxer</strain>
    </source>
</reference>
<dbReference type="Gene3D" id="3.30.160.60">
    <property type="entry name" value="Classic Zinc Finger"/>
    <property type="match status" value="7"/>
</dbReference>
<evidence type="ECO:0000259" key="12">
    <source>
        <dbReference type="PROSITE" id="PS50157"/>
    </source>
</evidence>
<dbReference type="OrthoDB" id="3437960at2759"/>
<dbReference type="FunFam" id="3.30.160.60:FF:002254">
    <property type="entry name" value="Zinc finger protein 540"/>
    <property type="match status" value="1"/>
</dbReference>
<dbReference type="GeneTree" id="ENSGT00940000163360"/>
<feature type="domain" description="C2H2-type" evidence="12">
    <location>
        <begin position="897"/>
        <end position="922"/>
    </location>
</feature>
<feature type="domain" description="C2H2-type" evidence="12">
    <location>
        <begin position="757"/>
        <end position="784"/>
    </location>
</feature>
<feature type="domain" description="C2H2-type" evidence="12">
    <location>
        <begin position="869"/>
        <end position="896"/>
    </location>
</feature>
<evidence type="ECO:0000256" key="2">
    <source>
        <dbReference type="ARBA" id="ARBA00006991"/>
    </source>
</evidence>
<dbReference type="SUPFAM" id="SSF57667">
    <property type="entry name" value="beta-beta-alpha zinc fingers"/>
    <property type="match status" value="4"/>
</dbReference>
<evidence type="ECO:0000256" key="6">
    <source>
        <dbReference type="ARBA" id="ARBA00022771"/>
    </source>
</evidence>
<feature type="compositionally biased region" description="Low complexity" evidence="11">
    <location>
        <begin position="218"/>
        <end position="230"/>
    </location>
</feature>
<feature type="region of interest" description="Disordered" evidence="11">
    <location>
        <begin position="665"/>
        <end position="729"/>
    </location>
</feature>
<comment type="subcellular location">
    <subcellularLocation>
        <location evidence="1">Nucleus</location>
    </subcellularLocation>
</comment>
<evidence type="ECO:0000256" key="10">
    <source>
        <dbReference type="PROSITE-ProRule" id="PRU00042"/>
    </source>
</evidence>
<keyword evidence="5" id="KW-0677">Repeat</keyword>
<feature type="compositionally biased region" description="Pro residues" evidence="11">
    <location>
        <begin position="326"/>
        <end position="336"/>
    </location>
</feature>
<organism evidence="13 14">
    <name type="scientific">Canis lupus familiaris</name>
    <name type="common">Dog</name>
    <name type="synonym">Canis familiaris</name>
    <dbReference type="NCBI Taxonomy" id="9615"/>
    <lineage>
        <taxon>Eukaryota</taxon>
        <taxon>Metazoa</taxon>
        <taxon>Chordata</taxon>
        <taxon>Craniata</taxon>
        <taxon>Vertebrata</taxon>
        <taxon>Euteleostomi</taxon>
        <taxon>Mammalia</taxon>
        <taxon>Eutheria</taxon>
        <taxon>Laurasiatheria</taxon>
        <taxon>Carnivora</taxon>
        <taxon>Caniformia</taxon>
        <taxon>Canidae</taxon>
        <taxon>Canis</taxon>
    </lineage>
</organism>
<dbReference type="InterPro" id="IPR013087">
    <property type="entry name" value="Znf_C2H2_type"/>
</dbReference>
<evidence type="ECO:0000256" key="11">
    <source>
        <dbReference type="SAM" id="MobiDB-lite"/>
    </source>
</evidence>
<feature type="domain" description="C2H2-type" evidence="12">
    <location>
        <begin position="841"/>
        <end position="868"/>
    </location>
</feature>
<evidence type="ECO:0000256" key="4">
    <source>
        <dbReference type="ARBA" id="ARBA00022723"/>
    </source>
</evidence>
<evidence type="ECO:0000256" key="3">
    <source>
        <dbReference type="ARBA" id="ARBA00022553"/>
    </source>
</evidence>
<feature type="compositionally biased region" description="Basic and acidic residues" evidence="11">
    <location>
        <begin position="146"/>
        <end position="158"/>
    </location>
</feature>
<evidence type="ECO:0000256" key="5">
    <source>
        <dbReference type="ARBA" id="ARBA00022737"/>
    </source>
</evidence>
<dbReference type="GO" id="GO:0000978">
    <property type="term" value="F:RNA polymerase II cis-regulatory region sequence-specific DNA binding"/>
    <property type="evidence" value="ECO:0000318"/>
    <property type="project" value="GO_Central"/>
</dbReference>
<feature type="compositionally biased region" description="Low complexity" evidence="11">
    <location>
        <begin position="410"/>
        <end position="440"/>
    </location>
</feature>
<evidence type="ECO:0000256" key="8">
    <source>
        <dbReference type="ARBA" id="ARBA00023125"/>
    </source>
</evidence>
<feature type="region of interest" description="Disordered" evidence="11">
    <location>
        <begin position="609"/>
        <end position="635"/>
    </location>
</feature>
<feature type="region of interest" description="Disordered" evidence="11">
    <location>
        <begin position="1"/>
        <end position="473"/>
    </location>
</feature>
<evidence type="ECO:0000313" key="13">
    <source>
        <dbReference type="Ensembl" id="ENSCAFP00845020998.1"/>
    </source>
</evidence>
<evidence type="ECO:0000256" key="9">
    <source>
        <dbReference type="ARBA" id="ARBA00023242"/>
    </source>
</evidence>
<dbReference type="GO" id="GO:0006357">
    <property type="term" value="P:regulation of transcription by RNA polymerase II"/>
    <property type="evidence" value="ECO:0000318"/>
    <property type="project" value="GO_Central"/>
</dbReference>
<evidence type="ECO:0000313" key="14">
    <source>
        <dbReference type="Proteomes" id="UP000805418"/>
    </source>
</evidence>
<dbReference type="Proteomes" id="UP000805418">
    <property type="component" value="Chromosome 13"/>
</dbReference>
<dbReference type="FunFam" id="3.30.160.60:FF:001322">
    <property type="entry name" value="GLI family zinc finger 4"/>
    <property type="match status" value="1"/>
</dbReference>
<dbReference type="GO" id="GO:0008270">
    <property type="term" value="F:zinc ion binding"/>
    <property type="evidence" value="ECO:0007669"/>
    <property type="project" value="UniProtKB-KW"/>
</dbReference>
<feature type="domain" description="C2H2-type" evidence="12">
    <location>
        <begin position="785"/>
        <end position="812"/>
    </location>
</feature>
<feature type="compositionally biased region" description="Gly residues" evidence="11">
    <location>
        <begin position="115"/>
        <end position="125"/>
    </location>
</feature>
<keyword evidence="8" id="KW-0238">DNA-binding</keyword>
<comment type="similarity">
    <text evidence="2">Belongs to the krueppel C2H2-type zinc-finger protein family.</text>
</comment>
<reference evidence="13" key="3">
    <citation type="submission" date="2025-09" db="UniProtKB">
        <authorList>
            <consortium name="Ensembl"/>
        </authorList>
    </citation>
    <scope>IDENTIFICATION</scope>
    <source>
        <strain evidence="13">Boxer</strain>
    </source>
</reference>
<keyword evidence="9" id="KW-0539">Nucleus</keyword>
<evidence type="ECO:0000256" key="7">
    <source>
        <dbReference type="ARBA" id="ARBA00022833"/>
    </source>
</evidence>
<feature type="domain" description="C2H2-type" evidence="12">
    <location>
        <begin position="729"/>
        <end position="756"/>
    </location>
</feature>
<keyword evidence="7" id="KW-0862">Zinc</keyword>
<dbReference type="FunFam" id="3.30.160.60:FF:000111">
    <property type="entry name" value="GLI family zinc finger 4"/>
    <property type="match status" value="1"/>
</dbReference>
<dbReference type="Ensembl" id="ENSCAFT00845026645.1">
    <property type="protein sequence ID" value="ENSCAFP00845020998.1"/>
    <property type="gene ID" value="ENSCAFG00845014905.1"/>
</dbReference>
<dbReference type="PANTHER" id="PTHR23226">
    <property type="entry name" value="ZINC FINGER AND SCAN DOMAIN-CONTAINING"/>
    <property type="match status" value="1"/>
</dbReference>
<dbReference type="SMART" id="SM00355">
    <property type="entry name" value="ZnF_C2H2"/>
    <property type="match status" value="7"/>
</dbReference>
<dbReference type="GO" id="GO:0005634">
    <property type="term" value="C:nucleus"/>
    <property type="evidence" value="ECO:0000318"/>
    <property type="project" value="GO_Central"/>
</dbReference>
<dbReference type="FunFam" id="3.30.160.60:FF:001108">
    <property type="entry name" value="GLI family zinc finger 4"/>
    <property type="match status" value="1"/>
</dbReference>
<reference evidence="13" key="1">
    <citation type="submission" date="2020-03" db="EMBL/GenBank/DDBJ databases">
        <title>Long-read based genome assembly of a Labrador retriever dog.</title>
        <authorList>
            <person name="Eory L."/>
            <person name="Zhang W."/>
            <person name="Schoenebeck J."/>
        </authorList>
    </citation>
    <scope>NUCLEOTIDE SEQUENCE [LARGE SCALE GENOMIC DNA]</scope>
    <source>
        <strain evidence="13">Labrador retriever</strain>
    </source>
</reference>
<feature type="compositionally biased region" description="Pro residues" evidence="11">
    <location>
        <begin position="76"/>
        <end position="91"/>
    </location>
</feature>
<accession>A0A8I3S165</accession>
<keyword evidence="14" id="KW-1185">Reference proteome</keyword>
<name>A0A8I3S165_CANLF</name>
<protein>
    <recommendedName>
        <fullName evidence="12">C2H2-type domain-containing protein</fullName>
    </recommendedName>
</protein>
<dbReference type="FunFam" id="3.30.160.60:FF:002343">
    <property type="entry name" value="Zinc finger protein 33A"/>
    <property type="match status" value="1"/>
</dbReference>
<evidence type="ECO:0000256" key="1">
    <source>
        <dbReference type="ARBA" id="ARBA00004123"/>
    </source>
</evidence>
<dbReference type="PROSITE" id="PS00028">
    <property type="entry name" value="ZINC_FINGER_C2H2_1"/>
    <property type="match status" value="7"/>
</dbReference>
<dbReference type="GO" id="GO:0001228">
    <property type="term" value="F:DNA-binding transcription activator activity, RNA polymerase II-specific"/>
    <property type="evidence" value="ECO:0000318"/>
    <property type="project" value="GO_Central"/>
</dbReference>
<dbReference type="Pfam" id="PF00096">
    <property type="entry name" value="zf-C2H2"/>
    <property type="match status" value="6"/>
</dbReference>
<dbReference type="InterPro" id="IPR036236">
    <property type="entry name" value="Znf_C2H2_sf"/>
</dbReference>